<evidence type="ECO:0000256" key="3">
    <source>
        <dbReference type="PROSITE-ProRule" id="PRU00339"/>
    </source>
</evidence>
<keyword evidence="6" id="KW-1185">Reference proteome</keyword>
<dbReference type="STRING" id="1341154.FCR2A7T_20890"/>
<dbReference type="SMART" id="SM00028">
    <property type="entry name" value="TPR"/>
    <property type="match status" value="4"/>
</dbReference>
<dbReference type="PANTHER" id="PTHR44943:SF4">
    <property type="entry name" value="TPR REPEAT-CONTAINING PROTEIN MJ0798"/>
    <property type="match status" value="1"/>
</dbReference>
<dbReference type="Gene3D" id="1.25.40.10">
    <property type="entry name" value="Tetratricopeptide repeat domain"/>
    <property type="match status" value="1"/>
</dbReference>
<dbReference type="InterPro" id="IPR019734">
    <property type="entry name" value="TPR_rpt"/>
</dbReference>
<name>V6RXD4_9FLAO</name>
<accession>V6RXD4</accession>
<evidence type="ECO:0000256" key="2">
    <source>
        <dbReference type="ARBA" id="ARBA00022803"/>
    </source>
</evidence>
<evidence type="ECO:0000256" key="4">
    <source>
        <dbReference type="SAM" id="SignalP"/>
    </source>
</evidence>
<sequence length="353" mass="40444">MKKRFLVFVLTLLSGVTFGQNSTEANNLVEEGIVYHDKGDYENALIKYDKALEADKDNLFALTEKAMTLNAAGKYALAIECCEKAFKRHSVDNGFKTLYVCYGNAYDGLKKPEESVKIYNKGIKDFPNYYQLYYNKGVTLAGMNKIDEAIMSFEKSVSLNPNHPGSHNALGRLSDNSETRVRALLAYYRFMVLEPKSSRGAENLSYIKRIMTANAEKKGENEITLQLDSNILKGFDGKQKENSFKSTDLILSMDAALDYDDKYKNETQIERFIRKTGTFFSSLEESKKDNYGFYWDYYVPYFTEMKAKGLIEPFAYIAFSGSKDEVVQAWLNSHKNDVAKFYDWNKAFNWKGK</sequence>
<dbReference type="PROSITE" id="PS50005">
    <property type="entry name" value="TPR"/>
    <property type="match status" value="2"/>
</dbReference>
<organism evidence="5 6">
    <name type="scientific">Flavobacterium cauense R2A-7</name>
    <dbReference type="NCBI Taxonomy" id="1341154"/>
    <lineage>
        <taxon>Bacteria</taxon>
        <taxon>Pseudomonadati</taxon>
        <taxon>Bacteroidota</taxon>
        <taxon>Flavobacteriia</taxon>
        <taxon>Flavobacteriales</taxon>
        <taxon>Flavobacteriaceae</taxon>
        <taxon>Flavobacterium</taxon>
    </lineage>
</organism>
<protein>
    <submittedName>
        <fullName evidence="5">Tfp pilus assembly protein PilF</fullName>
    </submittedName>
</protein>
<gene>
    <name evidence="5" type="ORF">IP98_01022</name>
</gene>
<feature type="repeat" description="TPR" evidence="3">
    <location>
        <begin position="130"/>
        <end position="163"/>
    </location>
</feature>
<dbReference type="InterPro" id="IPR051685">
    <property type="entry name" value="Ycf3/AcsC/BcsC/TPR_MFPF"/>
</dbReference>
<evidence type="ECO:0000313" key="5">
    <source>
        <dbReference type="EMBL" id="TWI13869.1"/>
    </source>
</evidence>
<dbReference type="AlphaFoldDB" id="V6RXD4"/>
<dbReference type="SUPFAM" id="SSF48452">
    <property type="entry name" value="TPR-like"/>
    <property type="match status" value="1"/>
</dbReference>
<keyword evidence="2 3" id="KW-0802">TPR repeat</keyword>
<evidence type="ECO:0000313" key="6">
    <source>
        <dbReference type="Proteomes" id="UP000319848"/>
    </source>
</evidence>
<keyword evidence="1" id="KW-0677">Repeat</keyword>
<dbReference type="OrthoDB" id="793001at2"/>
<feature type="chain" id="PRO_5030178604" evidence="4">
    <location>
        <begin position="20"/>
        <end position="353"/>
    </location>
</feature>
<dbReference type="Pfam" id="PF00515">
    <property type="entry name" value="TPR_1"/>
    <property type="match status" value="1"/>
</dbReference>
<feature type="repeat" description="TPR" evidence="3">
    <location>
        <begin position="25"/>
        <end position="58"/>
    </location>
</feature>
<dbReference type="EMBL" id="VLKQ01000003">
    <property type="protein sequence ID" value="TWI13869.1"/>
    <property type="molecule type" value="Genomic_DNA"/>
</dbReference>
<feature type="signal peptide" evidence="4">
    <location>
        <begin position="1"/>
        <end position="19"/>
    </location>
</feature>
<proteinExistence type="predicted"/>
<dbReference type="Proteomes" id="UP000319848">
    <property type="component" value="Unassembled WGS sequence"/>
</dbReference>
<dbReference type="InterPro" id="IPR011990">
    <property type="entry name" value="TPR-like_helical_dom_sf"/>
</dbReference>
<keyword evidence="4" id="KW-0732">Signal</keyword>
<dbReference type="RefSeq" id="WP_023571203.1">
    <property type="nucleotide sequence ID" value="NZ_AVBI01000019.1"/>
</dbReference>
<dbReference type="Pfam" id="PF13181">
    <property type="entry name" value="TPR_8"/>
    <property type="match status" value="1"/>
</dbReference>
<evidence type="ECO:0000256" key="1">
    <source>
        <dbReference type="ARBA" id="ARBA00022737"/>
    </source>
</evidence>
<reference evidence="5 6" key="1">
    <citation type="journal article" date="2015" name="Stand. Genomic Sci.">
        <title>Genomic Encyclopedia of Bacterial and Archaeal Type Strains, Phase III: the genomes of soil and plant-associated and newly described type strains.</title>
        <authorList>
            <person name="Whitman W.B."/>
            <person name="Woyke T."/>
            <person name="Klenk H.P."/>
            <person name="Zhou Y."/>
            <person name="Lilburn T.G."/>
            <person name="Beck B.J."/>
            <person name="De Vos P."/>
            <person name="Vandamme P."/>
            <person name="Eisen J.A."/>
            <person name="Garrity G."/>
            <person name="Hugenholtz P."/>
            <person name="Kyrpides N.C."/>
        </authorList>
    </citation>
    <scope>NUCLEOTIDE SEQUENCE [LARGE SCALE GENOMIC DNA]</scope>
    <source>
        <strain evidence="5 6">CGMCC 1.7270</strain>
    </source>
</reference>
<dbReference type="PANTHER" id="PTHR44943">
    <property type="entry name" value="CELLULOSE SYNTHASE OPERON PROTEIN C"/>
    <property type="match status" value="1"/>
</dbReference>
<comment type="caution">
    <text evidence="5">The sequence shown here is derived from an EMBL/GenBank/DDBJ whole genome shotgun (WGS) entry which is preliminary data.</text>
</comment>